<comment type="caution">
    <text evidence="1">The sequence shown here is derived from an EMBL/GenBank/DDBJ whole genome shotgun (WGS) entry which is preliminary data.</text>
</comment>
<evidence type="ECO:0000313" key="1">
    <source>
        <dbReference type="EMBL" id="PVH30285.1"/>
    </source>
</evidence>
<evidence type="ECO:0000313" key="2">
    <source>
        <dbReference type="Proteomes" id="UP000245911"/>
    </source>
</evidence>
<dbReference type="AlphaFoldDB" id="A0A2T8HXX3"/>
<keyword evidence="2" id="KW-1185">Reference proteome</keyword>
<dbReference type="Proteomes" id="UP000245911">
    <property type="component" value="Unassembled WGS sequence"/>
</dbReference>
<accession>A0A2T8HXX3</accession>
<protein>
    <submittedName>
        <fullName evidence="1">Uncharacterized protein</fullName>
    </submittedName>
</protein>
<organism evidence="1 2">
    <name type="scientific">Pararhodobacter oceanensis</name>
    <dbReference type="NCBI Taxonomy" id="2172121"/>
    <lineage>
        <taxon>Bacteria</taxon>
        <taxon>Pseudomonadati</taxon>
        <taxon>Pseudomonadota</taxon>
        <taxon>Alphaproteobacteria</taxon>
        <taxon>Rhodobacterales</taxon>
        <taxon>Paracoccaceae</taxon>
        <taxon>Pararhodobacter</taxon>
    </lineage>
</organism>
<gene>
    <name evidence="1" type="ORF">DDE20_01635</name>
</gene>
<dbReference type="EMBL" id="QDKM01000001">
    <property type="protein sequence ID" value="PVH30285.1"/>
    <property type="molecule type" value="Genomic_DNA"/>
</dbReference>
<proteinExistence type="predicted"/>
<name>A0A2T8HXX3_9RHOB</name>
<reference evidence="1 2" key="1">
    <citation type="submission" date="2018-04" db="EMBL/GenBank/DDBJ databases">
        <title>Pararhodobacter oceanense sp. nov., isolated from marine intertidal sediment.</title>
        <authorList>
            <person name="Wang X.-L."/>
            <person name="Du Z.-J."/>
        </authorList>
    </citation>
    <scope>NUCLEOTIDE SEQUENCE [LARGE SCALE GENOMIC DNA]</scope>
    <source>
        <strain evidence="1 2">AM505</strain>
    </source>
</reference>
<sequence length="115" mass="11778">MWDADQIDALTEVVVRRLLVEGGTARALAAEIAGQLAAETPELPGLALALPFTLAAGGIEDMLGAGHQAYAAAVDAWRVSALLGAEVLGLQAMTQAPVSVADLNAHWRSCGVFAA</sequence>
<dbReference type="OrthoDB" id="7875754at2"/>
<dbReference type="RefSeq" id="WP_116556694.1">
    <property type="nucleotide sequence ID" value="NZ_QDKM01000001.1"/>
</dbReference>